<comment type="subcellular location">
    <subcellularLocation>
        <location evidence="1">Cytoplasm</location>
    </subcellularLocation>
</comment>
<dbReference type="InterPro" id="IPR016152">
    <property type="entry name" value="PTrfase/Anion_transptr"/>
</dbReference>
<dbReference type="KEGG" id="str:Sterm_3407"/>
<dbReference type="GO" id="GO:0008982">
    <property type="term" value="F:protein-N(PI)-phosphohistidine-sugar phosphotransferase activity"/>
    <property type="evidence" value="ECO:0007669"/>
    <property type="project" value="InterPro"/>
</dbReference>
<proteinExistence type="predicted"/>
<accession>D1AQI6</accession>
<keyword evidence="4" id="KW-0762">Sugar transport</keyword>
<evidence type="ECO:0000256" key="2">
    <source>
        <dbReference type="ARBA" id="ARBA00022448"/>
    </source>
</evidence>
<dbReference type="AlphaFoldDB" id="D1AQI6"/>
<dbReference type="NCBIfam" id="TIGR00848">
    <property type="entry name" value="fruA"/>
    <property type="match status" value="1"/>
</dbReference>
<dbReference type="PROSITE" id="PS51094">
    <property type="entry name" value="PTS_EIIA_TYPE_2"/>
    <property type="match status" value="1"/>
</dbReference>
<dbReference type="InterPro" id="IPR002178">
    <property type="entry name" value="PTS_EIIA_type-2_dom"/>
</dbReference>
<evidence type="ECO:0000259" key="7">
    <source>
        <dbReference type="PROSITE" id="PS51094"/>
    </source>
</evidence>
<dbReference type="PANTHER" id="PTHR47738:SF2">
    <property type="entry name" value="PTS SYSTEM FRUCTOSE-LIKE EIIA COMPONENT"/>
    <property type="match status" value="1"/>
</dbReference>
<dbReference type="Gene3D" id="3.40.930.10">
    <property type="entry name" value="Mannitol-specific EII, Chain A"/>
    <property type="match status" value="1"/>
</dbReference>
<dbReference type="PANTHER" id="PTHR47738">
    <property type="entry name" value="PTS SYSTEM FRUCTOSE-LIKE EIIA COMPONENT-RELATED"/>
    <property type="match status" value="1"/>
</dbReference>
<dbReference type="RefSeq" id="WP_012862828.1">
    <property type="nucleotide sequence ID" value="NC_013517.1"/>
</dbReference>
<dbReference type="GO" id="GO:0005737">
    <property type="term" value="C:cytoplasm"/>
    <property type="evidence" value="ECO:0007669"/>
    <property type="project" value="UniProtKB-SubCell"/>
</dbReference>
<dbReference type="InterPro" id="IPR051541">
    <property type="entry name" value="PTS_SugarTrans_NitroReg"/>
</dbReference>
<keyword evidence="5" id="KW-0808">Transferase</keyword>
<reference evidence="9" key="1">
    <citation type="submission" date="2009-09" db="EMBL/GenBank/DDBJ databases">
        <title>The complete chromosome of Sebaldella termitidis ATCC 33386.</title>
        <authorList>
            <consortium name="US DOE Joint Genome Institute (JGI-PGF)"/>
            <person name="Lucas S."/>
            <person name="Copeland A."/>
            <person name="Lapidus A."/>
            <person name="Glavina del Rio T."/>
            <person name="Dalin E."/>
            <person name="Tice H."/>
            <person name="Bruce D."/>
            <person name="Goodwin L."/>
            <person name="Pitluck S."/>
            <person name="Kyrpides N."/>
            <person name="Mavromatis K."/>
            <person name="Ivanova N."/>
            <person name="Mikhailova N."/>
            <person name="Sims D."/>
            <person name="Meincke L."/>
            <person name="Brettin T."/>
            <person name="Detter J.C."/>
            <person name="Han C."/>
            <person name="Larimer F."/>
            <person name="Land M."/>
            <person name="Hauser L."/>
            <person name="Markowitz V."/>
            <person name="Cheng J.F."/>
            <person name="Hugenholtz P."/>
            <person name="Woyke T."/>
            <person name="Wu D."/>
            <person name="Eisen J.A."/>
        </authorList>
    </citation>
    <scope>NUCLEOTIDE SEQUENCE [LARGE SCALE GENOMIC DNA]</scope>
    <source>
        <strain evidence="9">ATCC 33386 / NCTC 11300</strain>
    </source>
</reference>
<dbReference type="GO" id="GO:0009401">
    <property type="term" value="P:phosphoenolpyruvate-dependent sugar phosphotransferase system"/>
    <property type="evidence" value="ECO:0007669"/>
    <property type="project" value="UniProtKB-KW"/>
</dbReference>
<name>D1AQI6_SEBTE</name>
<dbReference type="eggNOG" id="COG1762">
    <property type="taxonomic scope" value="Bacteria"/>
</dbReference>
<dbReference type="SUPFAM" id="SSF55804">
    <property type="entry name" value="Phoshotransferase/anion transport protein"/>
    <property type="match status" value="1"/>
</dbReference>
<evidence type="ECO:0000256" key="4">
    <source>
        <dbReference type="ARBA" id="ARBA00022597"/>
    </source>
</evidence>
<dbReference type="InterPro" id="IPR004715">
    <property type="entry name" value="PTS_IIA_fruc"/>
</dbReference>
<protein>
    <submittedName>
        <fullName evidence="8">PTS IIA-like nitrogen-regulatory protein PtsN</fullName>
    </submittedName>
</protein>
<dbReference type="FunFam" id="3.40.930.10:FF:000009">
    <property type="entry name" value="PTS system, fructose specific IIABC component"/>
    <property type="match status" value="1"/>
</dbReference>
<dbReference type="EMBL" id="CP001739">
    <property type="protein sequence ID" value="ACZ10246.1"/>
    <property type="molecule type" value="Genomic_DNA"/>
</dbReference>
<keyword evidence="2" id="KW-0813">Transport</keyword>
<dbReference type="GO" id="GO:0016020">
    <property type="term" value="C:membrane"/>
    <property type="evidence" value="ECO:0007669"/>
    <property type="project" value="InterPro"/>
</dbReference>
<dbReference type="CDD" id="cd00211">
    <property type="entry name" value="PTS_IIA_fru"/>
    <property type="match status" value="1"/>
</dbReference>
<keyword evidence="9" id="KW-1185">Reference proteome</keyword>
<evidence type="ECO:0000256" key="1">
    <source>
        <dbReference type="ARBA" id="ARBA00004496"/>
    </source>
</evidence>
<evidence type="ECO:0000256" key="5">
    <source>
        <dbReference type="ARBA" id="ARBA00022679"/>
    </source>
</evidence>
<evidence type="ECO:0000256" key="6">
    <source>
        <dbReference type="ARBA" id="ARBA00022683"/>
    </source>
</evidence>
<dbReference type="Proteomes" id="UP000000845">
    <property type="component" value="Chromosome"/>
</dbReference>
<dbReference type="Pfam" id="PF00359">
    <property type="entry name" value="PTS_EIIA_2"/>
    <property type="match status" value="1"/>
</dbReference>
<feature type="domain" description="PTS EIIA type-2" evidence="7">
    <location>
        <begin position="5"/>
        <end position="148"/>
    </location>
</feature>
<sequence length="148" mass="16517">MDINKLMNENLINLNLKGETKLDVINELVELLDKEGRLLDKEVYFQDVLKREEIGSTGVEMGVAIPHGKSVGVKEPSLAFGRINGGVDFNSMDGVKSDLVFLIAVPENSDDTHIRILTSFARKLMHKEFRDGLRNAVNPAEIIELLNN</sequence>
<reference evidence="8 9" key="2">
    <citation type="journal article" date="2010" name="Stand. Genomic Sci.">
        <title>Complete genome sequence of Sebaldella termitidis type strain (NCTC 11300).</title>
        <authorList>
            <person name="Harmon-Smith M."/>
            <person name="Celia L."/>
            <person name="Chertkov O."/>
            <person name="Lapidus A."/>
            <person name="Copeland A."/>
            <person name="Glavina Del Rio T."/>
            <person name="Nolan M."/>
            <person name="Lucas S."/>
            <person name="Tice H."/>
            <person name="Cheng J.F."/>
            <person name="Han C."/>
            <person name="Detter J.C."/>
            <person name="Bruce D."/>
            <person name="Goodwin L."/>
            <person name="Pitluck S."/>
            <person name="Pati A."/>
            <person name="Liolios K."/>
            <person name="Ivanova N."/>
            <person name="Mavromatis K."/>
            <person name="Mikhailova N."/>
            <person name="Chen A."/>
            <person name="Palaniappan K."/>
            <person name="Land M."/>
            <person name="Hauser L."/>
            <person name="Chang Y.J."/>
            <person name="Jeffries C.D."/>
            <person name="Brettin T."/>
            <person name="Goker M."/>
            <person name="Beck B."/>
            <person name="Bristow J."/>
            <person name="Eisen J.A."/>
            <person name="Markowitz V."/>
            <person name="Hugenholtz P."/>
            <person name="Kyrpides N.C."/>
            <person name="Klenk H.P."/>
            <person name="Chen F."/>
        </authorList>
    </citation>
    <scope>NUCLEOTIDE SEQUENCE [LARGE SCALE GENOMIC DNA]</scope>
    <source>
        <strain evidence="9">ATCC 33386 / NCTC 11300</strain>
    </source>
</reference>
<evidence type="ECO:0000313" key="9">
    <source>
        <dbReference type="Proteomes" id="UP000000845"/>
    </source>
</evidence>
<evidence type="ECO:0000313" key="8">
    <source>
        <dbReference type="EMBL" id="ACZ10246.1"/>
    </source>
</evidence>
<evidence type="ECO:0000256" key="3">
    <source>
        <dbReference type="ARBA" id="ARBA00022553"/>
    </source>
</evidence>
<gene>
    <name evidence="8" type="ordered locus">Sterm_3407</name>
</gene>
<dbReference type="STRING" id="526218.Sterm_3407"/>
<keyword evidence="6" id="KW-0598">Phosphotransferase system</keyword>
<keyword evidence="3" id="KW-0597">Phosphoprotein</keyword>
<organism evidence="8 9">
    <name type="scientific">Sebaldella termitidis (strain ATCC 33386 / NCTC 11300)</name>
    <dbReference type="NCBI Taxonomy" id="526218"/>
    <lineage>
        <taxon>Bacteria</taxon>
        <taxon>Fusobacteriati</taxon>
        <taxon>Fusobacteriota</taxon>
        <taxon>Fusobacteriia</taxon>
        <taxon>Fusobacteriales</taxon>
        <taxon>Leptotrichiaceae</taxon>
        <taxon>Sebaldella</taxon>
    </lineage>
</organism>
<dbReference type="HOGENOM" id="CLU_072531_5_0_0"/>